<keyword evidence="3 6" id="KW-1133">Transmembrane helix</keyword>
<dbReference type="EMBL" id="JSXS01000013">
    <property type="protein sequence ID" value="KIL33474.1"/>
    <property type="molecule type" value="Genomic_DNA"/>
</dbReference>
<feature type="transmembrane region" description="Helical" evidence="6">
    <location>
        <begin position="90"/>
        <end position="108"/>
    </location>
</feature>
<evidence type="ECO:0000256" key="5">
    <source>
        <dbReference type="ARBA" id="ARBA00023600"/>
    </source>
</evidence>
<evidence type="ECO:0008006" key="9">
    <source>
        <dbReference type="Google" id="ProtNLM"/>
    </source>
</evidence>
<dbReference type="RefSeq" id="WP_041053034.1">
    <property type="nucleotide sequence ID" value="NZ_JSXS01000013.1"/>
</dbReference>
<dbReference type="InterPro" id="IPR006480">
    <property type="entry name" value="Phage_holin_4_1"/>
</dbReference>
<gene>
    <name evidence="7" type="ORF">B4067_4693</name>
</gene>
<evidence type="ECO:0000313" key="8">
    <source>
        <dbReference type="Proteomes" id="UP000031970"/>
    </source>
</evidence>
<comment type="similarity">
    <text evidence="5">Belongs to the bacteriophage holin family. Cp-1 holin subfamily.</text>
</comment>
<organism evidence="7 8">
    <name type="scientific">Bacillus subtilis subsp. subtilis</name>
    <dbReference type="NCBI Taxonomy" id="135461"/>
    <lineage>
        <taxon>Bacteria</taxon>
        <taxon>Bacillati</taxon>
        <taxon>Bacillota</taxon>
        <taxon>Bacilli</taxon>
        <taxon>Bacillales</taxon>
        <taxon>Bacillaceae</taxon>
        <taxon>Bacillus</taxon>
    </lineage>
</organism>
<dbReference type="GO" id="GO:0016020">
    <property type="term" value="C:membrane"/>
    <property type="evidence" value="ECO:0007669"/>
    <property type="project" value="UniProtKB-SubCell"/>
</dbReference>
<feature type="transmembrane region" description="Helical" evidence="6">
    <location>
        <begin position="7"/>
        <end position="24"/>
    </location>
</feature>
<evidence type="ECO:0000256" key="4">
    <source>
        <dbReference type="ARBA" id="ARBA00023136"/>
    </source>
</evidence>
<evidence type="ECO:0000256" key="3">
    <source>
        <dbReference type="ARBA" id="ARBA00022989"/>
    </source>
</evidence>
<dbReference type="AlphaFoldDB" id="A0ABD3ZZU8"/>
<evidence type="ECO:0000256" key="1">
    <source>
        <dbReference type="ARBA" id="ARBA00004141"/>
    </source>
</evidence>
<feature type="transmembrane region" description="Helical" evidence="6">
    <location>
        <begin position="30"/>
        <end position="52"/>
    </location>
</feature>
<comment type="subcellular location">
    <subcellularLocation>
        <location evidence="1">Membrane</location>
        <topology evidence="1">Multi-pass membrane protein</topology>
    </subcellularLocation>
</comment>
<dbReference type="Proteomes" id="UP000031970">
    <property type="component" value="Unassembled WGS sequence"/>
</dbReference>
<dbReference type="Pfam" id="PF05105">
    <property type="entry name" value="Phage_holin_4_1"/>
    <property type="match status" value="1"/>
</dbReference>
<dbReference type="NCBIfam" id="TIGR01593">
    <property type="entry name" value="holin_tox_secr"/>
    <property type="match status" value="1"/>
</dbReference>
<evidence type="ECO:0000256" key="6">
    <source>
        <dbReference type="SAM" id="Phobius"/>
    </source>
</evidence>
<keyword evidence="2 6" id="KW-0812">Transmembrane</keyword>
<evidence type="ECO:0000313" key="7">
    <source>
        <dbReference type="EMBL" id="KIL33474.1"/>
    </source>
</evidence>
<comment type="caution">
    <text evidence="7">The sequence shown here is derived from an EMBL/GenBank/DDBJ whole genome shotgun (WGS) entry which is preliminary data.</text>
</comment>
<protein>
    <recommendedName>
        <fullName evidence="9">Holin</fullName>
    </recommendedName>
</protein>
<name>A0ABD3ZZU8_BACIU</name>
<feature type="transmembrane region" description="Helical" evidence="6">
    <location>
        <begin position="64"/>
        <end position="84"/>
    </location>
</feature>
<reference evidence="7 8" key="1">
    <citation type="submission" date="2014-11" db="EMBL/GenBank/DDBJ databases">
        <title>Draft Genome Sequences of Nine Bacillus subtilis Strains that Form Spores with High Heat-Resistance.</title>
        <authorList>
            <person name="Krawcyk A.O."/>
            <person name="Berendsen E.M."/>
            <person name="de Jong A."/>
            <person name="Holsappel S."/>
            <person name="Eijlander R.T."/>
            <person name="Wells-Bennik M."/>
            <person name="Kuipers O.P."/>
        </authorList>
    </citation>
    <scope>NUCLEOTIDE SEQUENCE [LARGE SCALE GENOMIC DNA]</scope>
    <source>
        <strain evidence="7 8">B4067</strain>
    </source>
</reference>
<proteinExistence type="inferred from homology"/>
<evidence type="ECO:0000256" key="2">
    <source>
        <dbReference type="ARBA" id="ARBA00022692"/>
    </source>
</evidence>
<keyword evidence="4 6" id="KW-0472">Membrane</keyword>
<accession>A0ABD3ZZU8</accession>
<sequence length="140" mass="15335">MRQNTDTLYTSIAGGGISTIAYLFGGIDHLLTAFIIIMALDYLSGIAAAFYDKTVNSETAFRGLVKKGAMLSLIIVATQVDIILGNDGQFARYAMIMFLIGMEGISFIENLGRLGVQVPQFIVDRFAQLKDENNDKTNQK</sequence>